<dbReference type="EMBL" id="JACHNZ010000053">
    <property type="protein sequence ID" value="MBB4633710.1"/>
    <property type="molecule type" value="Genomic_DNA"/>
</dbReference>
<dbReference type="Proteomes" id="UP000566324">
    <property type="component" value="Unassembled WGS sequence"/>
</dbReference>
<feature type="transmembrane region" description="Helical" evidence="7">
    <location>
        <begin position="20"/>
        <end position="39"/>
    </location>
</feature>
<accession>A0A7W7F7I3</accession>
<evidence type="ECO:0000256" key="7">
    <source>
        <dbReference type="SAM" id="Phobius"/>
    </source>
</evidence>
<dbReference type="PANTHER" id="PTHR42770">
    <property type="entry name" value="AMINO ACID TRANSPORTER-RELATED"/>
    <property type="match status" value="1"/>
</dbReference>
<organism evidence="8 9">
    <name type="scientific">Sphingosinicella soli</name>
    <dbReference type="NCBI Taxonomy" id="333708"/>
    <lineage>
        <taxon>Bacteria</taxon>
        <taxon>Pseudomonadati</taxon>
        <taxon>Pseudomonadota</taxon>
        <taxon>Alphaproteobacteria</taxon>
        <taxon>Sphingomonadales</taxon>
        <taxon>Sphingosinicellaceae</taxon>
        <taxon>Sphingosinicella</taxon>
    </lineage>
</organism>
<feature type="transmembrane region" description="Helical" evidence="7">
    <location>
        <begin position="236"/>
        <end position="262"/>
    </location>
</feature>
<keyword evidence="9" id="KW-1185">Reference proteome</keyword>
<comment type="subcellular location">
    <subcellularLocation>
        <location evidence="1">Cell membrane</location>
        <topology evidence="1">Multi-pass membrane protein</topology>
    </subcellularLocation>
</comment>
<dbReference type="InterPro" id="IPR050367">
    <property type="entry name" value="APC_superfamily"/>
</dbReference>
<evidence type="ECO:0000256" key="6">
    <source>
        <dbReference type="ARBA" id="ARBA00023136"/>
    </source>
</evidence>
<feature type="transmembrane region" description="Helical" evidence="7">
    <location>
        <begin position="131"/>
        <end position="151"/>
    </location>
</feature>
<name>A0A7W7F7I3_9SPHN</name>
<keyword evidence="3" id="KW-1003">Cell membrane</keyword>
<dbReference type="GO" id="GO:0022857">
    <property type="term" value="F:transmembrane transporter activity"/>
    <property type="evidence" value="ECO:0007669"/>
    <property type="project" value="InterPro"/>
</dbReference>
<feature type="transmembrane region" description="Helical" evidence="7">
    <location>
        <begin position="439"/>
        <end position="458"/>
    </location>
</feature>
<keyword evidence="2" id="KW-0813">Transport</keyword>
<evidence type="ECO:0000256" key="2">
    <source>
        <dbReference type="ARBA" id="ARBA00022448"/>
    </source>
</evidence>
<feature type="transmembrane region" description="Helical" evidence="7">
    <location>
        <begin position="333"/>
        <end position="354"/>
    </location>
</feature>
<evidence type="ECO:0000256" key="1">
    <source>
        <dbReference type="ARBA" id="ARBA00004651"/>
    </source>
</evidence>
<dbReference type="PANTHER" id="PTHR42770:SF15">
    <property type="entry name" value="GLUTAMATE_GAMMA-AMINOBUTYRATE ANTIPORTER-RELATED"/>
    <property type="match status" value="1"/>
</dbReference>
<feature type="transmembrane region" description="Helical" evidence="7">
    <location>
        <begin position="366"/>
        <end position="387"/>
    </location>
</feature>
<feature type="transmembrane region" description="Helical" evidence="7">
    <location>
        <begin position="203"/>
        <end position="224"/>
    </location>
</feature>
<keyword evidence="6 7" id="KW-0472">Membrane</keyword>
<gene>
    <name evidence="8" type="ORF">GGQ98_003360</name>
</gene>
<feature type="transmembrane region" description="Helical" evidence="7">
    <location>
        <begin position="44"/>
        <end position="63"/>
    </location>
</feature>
<feature type="transmembrane region" description="Helical" evidence="7">
    <location>
        <begin position="282"/>
        <end position="312"/>
    </location>
</feature>
<feature type="transmembrane region" description="Helical" evidence="7">
    <location>
        <begin position="163"/>
        <end position="183"/>
    </location>
</feature>
<proteinExistence type="predicted"/>
<keyword evidence="4 7" id="KW-0812">Transmembrane</keyword>
<evidence type="ECO:0000313" key="9">
    <source>
        <dbReference type="Proteomes" id="UP000566324"/>
    </source>
</evidence>
<evidence type="ECO:0000256" key="3">
    <source>
        <dbReference type="ARBA" id="ARBA00022475"/>
    </source>
</evidence>
<dbReference type="PIRSF" id="PIRSF006060">
    <property type="entry name" value="AA_transporter"/>
    <property type="match status" value="1"/>
</dbReference>
<dbReference type="RefSeq" id="WP_184071551.1">
    <property type="nucleotide sequence ID" value="NZ_JACHNZ010000053.1"/>
</dbReference>
<dbReference type="Gene3D" id="1.20.1740.10">
    <property type="entry name" value="Amino acid/polyamine transporter I"/>
    <property type="match status" value="1"/>
</dbReference>
<dbReference type="InterPro" id="IPR002293">
    <property type="entry name" value="AA/rel_permease1"/>
</dbReference>
<comment type="caution">
    <text evidence="8">The sequence shown here is derived from an EMBL/GenBank/DDBJ whole genome shotgun (WGS) entry which is preliminary data.</text>
</comment>
<sequence>MSEQTGAVHPPRVLGFGDVALFYIVTGVSLRWIATAAAAGPGSLVVWVGAFLFFYIPFAMAVLELSSRHPDEGGLYAWARRAFGDFAGFIAGWCYWTSNLPYFPAVFYFAASNAIYVAGSDWLWLGDSPAYFMWFAFAALALIAWLNIVGLKHARWLHNIGACGMWLPVAAVAFLGVISWFRYGSATEFSAASMAPSFELKDMLFWASLAFAFSGCETASFMSGEIKDPRRTIPRALVVAGVVVALSYIIGTVAVLVILPPAETNSLSGLLQAVSTAATKLGWVWLVPVVALLITIGNLGAAGGFLAATSRIPFAAGIDRMLPPAFGKLHPKYGTPHVAILTQAGLGAVFVFLGQAGTTVKGAYDVLVSMGIITAFVPFLFVFLSLIHVQREPARAETIRVPGGRPVAIMLGCIGLITTSFAIGLAMLPAADEPNKPLAVAKIIGLTGILIGVGWAIYASSKRKARRAAFE</sequence>
<keyword evidence="5 7" id="KW-1133">Transmembrane helix</keyword>
<dbReference type="GO" id="GO:0005886">
    <property type="term" value="C:plasma membrane"/>
    <property type="evidence" value="ECO:0007669"/>
    <property type="project" value="UniProtKB-SubCell"/>
</dbReference>
<evidence type="ECO:0000313" key="8">
    <source>
        <dbReference type="EMBL" id="MBB4633710.1"/>
    </source>
</evidence>
<evidence type="ECO:0000256" key="4">
    <source>
        <dbReference type="ARBA" id="ARBA00022692"/>
    </source>
</evidence>
<reference evidence="8 9" key="1">
    <citation type="submission" date="2020-08" db="EMBL/GenBank/DDBJ databases">
        <title>Genomic Encyclopedia of Type Strains, Phase IV (KMG-IV): sequencing the most valuable type-strain genomes for metagenomic binning, comparative biology and taxonomic classification.</title>
        <authorList>
            <person name="Goeker M."/>
        </authorList>
    </citation>
    <scope>NUCLEOTIDE SEQUENCE [LARGE SCALE GENOMIC DNA]</scope>
    <source>
        <strain evidence="8 9">DSM 17328</strain>
    </source>
</reference>
<dbReference type="AlphaFoldDB" id="A0A7W7F7I3"/>
<dbReference type="Pfam" id="PF13520">
    <property type="entry name" value="AA_permease_2"/>
    <property type="match status" value="1"/>
</dbReference>
<evidence type="ECO:0000256" key="5">
    <source>
        <dbReference type="ARBA" id="ARBA00022989"/>
    </source>
</evidence>
<feature type="transmembrane region" description="Helical" evidence="7">
    <location>
        <begin position="407"/>
        <end position="427"/>
    </location>
</feature>
<protein>
    <submittedName>
        <fullName evidence="8">Amino acid transporter</fullName>
    </submittedName>
</protein>